<dbReference type="Proteomes" id="UP000219994">
    <property type="component" value="Unassembled WGS sequence"/>
</dbReference>
<sequence>MVGVLEQIAGEVGEEAFDLVDPRNVSVAIVRSYSVVSDVSGMSGPMWTVVPVCALVTAASTIR</sequence>
<evidence type="ECO:0000313" key="2">
    <source>
        <dbReference type="Proteomes" id="UP000219994"/>
    </source>
</evidence>
<gene>
    <name evidence="1" type="ORF">B5766_05215</name>
</gene>
<dbReference type="AlphaFoldDB" id="A0A2A6FRW7"/>
<proteinExistence type="predicted"/>
<evidence type="ECO:0000313" key="1">
    <source>
        <dbReference type="EMBL" id="PDQ35612.1"/>
    </source>
</evidence>
<organism evidence="1 2">
    <name type="scientific">Candidatus Lumbricidiphila eiseniae</name>
    <dbReference type="NCBI Taxonomy" id="1969409"/>
    <lineage>
        <taxon>Bacteria</taxon>
        <taxon>Bacillati</taxon>
        <taxon>Actinomycetota</taxon>
        <taxon>Actinomycetes</taxon>
        <taxon>Micrococcales</taxon>
        <taxon>Microbacteriaceae</taxon>
        <taxon>Candidatus Lumbricidiphila</taxon>
    </lineage>
</organism>
<dbReference type="EMBL" id="NAEP01000031">
    <property type="protein sequence ID" value="PDQ35612.1"/>
    <property type="molecule type" value="Genomic_DNA"/>
</dbReference>
<protein>
    <submittedName>
        <fullName evidence="1">Uncharacterized protein</fullName>
    </submittedName>
</protein>
<comment type="caution">
    <text evidence="1">The sequence shown here is derived from an EMBL/GenBank/DDBJ whole genome shotgun (WGS) entry which is preliminary data.</text>
</comment>
<reference evidence="2" key="1">
    <citation type="submission" date="2017-03" db="EMBL/GenBank/DDBJ databases">
        <authorList>
            <person name="Lund M.B."/>
        </authorList>
    </citation>
    <scope>NUCLEOTIDE SEQUENCE [LARGE SCALE GENOMIC DNA]</scope>
</reference>
<name>A0A2A6FRW7_9MICO</name>
<accession>A0A2A6FRW7</accession>